<name>A0A0A9EDD9_ARUDO</name>
<dbReference type="AlphaFoldDB" id="A0A0A9EDD9"/>
<evidence type="ECO:0000256" key="1">
    <source>
        <dbReference type="SAM" id="MobiDB-lite"/>
    </source>
</evidence>
<feature type="compositionally biased region" description="Polar residues" evidence="1">
    <location>
        <begin position="34"/>
        <end position="44"/>
    </location>
</feature>
<accession>A0A0A9EDD9</accession>
<reference evidence="2" key="1">
    <citation type="submission" date="2014-09" db="EMBL/GenBank/DDBJ databases">
        <authorList>
            <person name="Magalhaes I.L.F."/>
            <person name="Oliveira U."/>
            <person name="Santos F.R."/>
            <person name="Vidigal T.H.D.A."/>
            <person name="Brescovit A.D."/>
            <person name="Santos A.J."/>
        </authorList>
    </citation>
    <scope>NUCLEOTIDE SEQUENCE</scope>
    <source>
        <tissue evidence="2">Shoot tissue taken approximately 20 cm above the soil surface</tissue>
    </source>
</reference>
<organism evidence="2">
    <name type="scientific">Arundo donax</name>
    <name type="common">Giant reed</name>
    <name type="synonym">Donax arundinaceus</name>
    <dbReference type="NCBI Taxonomy" id="35708"/>
    <lineage>
        <taxon>Eukaryota</taxon>
        <taxon>Viridiplantae</taxon>
        <taxon>Streptophyta</taxon>
        <taxon>Embryophyta</taxon>
        <taxon>Tracheophyta</taxon>
        <taxon>Spermatophyta</taxon>
        <taxon>Magnoliopsida</taxon>
        <taxon>Liliopsida</taxon>
        <taxon>Poales</taxon>
        <taxon>Poaceae</taxon>
        <taxon>PACMAD clade</taxon>
        <taxon>Arundinoideae</taxon>
        <taxon>Arundineae</taxon>
        <taxon>Arundo</taxon>
    </lineage>
</organism>
<sequence length="44" mass="4704">MIVIPLQLSTKRAISYEDLKTSTHASPGMRRMRASSSGVVSSPG</sequence>
<reference evidence="2" key="2">
    <citation type="journal article" date="2015" name="Data Brief">
        <title>Shoot transcriptome of the giant reed, Arundo donax.</title>
        <authorList>
            <person name="Barrero R.A."/>
            <person name="Guerrero F.D."/>
            <person name="Moolhuijzen P."/>
            <person name="Goolsby J.A."/>
            <person name="Tidwell J."/>
            <person name="Bellgard S.E."/>
            <person name="Bellgard M.I."/>
        </authorList>
    </citation>
    <scope>NUCLEOTIDE SEQUENCE</scope>
    <source>
        <tissue evidence="2">Shoot tissue taken approximately 20 cm above the soil surface</tissue>
    </source>
</reference>
<proteinExistence type="predicted"/>
<evidence type="ECO:0000313" key="2">
    <source>
        <dbReference type="EMBL" id="JAD98774.1"/>
    </source>
</evidence>
<protein>
    <submittedName>
        <fullName evidence="2">Serine/threonine-protein phosphatase 5</fullName>
    </submittedName>
</protein>
<dbReference type="EMBL" id="GBRH01199121">
    <property type="protein sequence ID" value="JAD98774.1"/>
    <property type="molecule type" value="Transcribed_RNA"/>
</dbReference>
<feature type="region of interest" description="Disordered" evidence="1">
    <location>
        <begin position="21"/>
        <end position="44"/>
    </location>
</feature>